<dbReference type="AlphaFoldDB" id="A0A5C5WR21"/>
<protein>
    <submittedName>
        <fullName evidence="1">Uncharacterized protein</fullName>
    </submittedName>
</protein>
<sequence>MDMENGLIRANEPFSVRFLIYESMRAMVIRLRHWHSERVCEMSDEVIDA</sequence>
<comment type="caution">
    <text evidence="1">The sequence shown here is derived from an EMBL/GenBank/DDBJ whole genome shotgun (WGS) entry which is preliminary data.</text>
</comment>
<dbReference type="EMBL" id="SJPK01000030">
    <property type="protein sequence ID" value="TWT52262.1"/>
    <property type="molecule type" value="Genomic_DNA"/>
</dbReference>
<evidence type="ECO:0000313" key="1">
    <source>
        <dbReference type="EMBL" id="TWT52262.1"/>
    </source>
</evidence>
<keyword evidence="2" id="KW-1185">Reference proteome</keyword>
<accession>A0A5C5WR21</accession>
<evidence type="ECO:0000313" key="2">
    <source>
        <dbReference type="Proteomes" id="UP000318053"/>
    </source>
</evidence>
<name>A0A5C5WR21_9BACT</name>
<dbReference type="Proteomes" id="UP000318053">
    <property type="component" value="Unassembled WGS sequence"/>
</dbReference>
<proteinExistence type="predicted"/>
<organism evidence="1 2">
    <name type="scientific">Allorhodopirellula solitaria</name>
    <dbReference type="NCBI Taxonomy" id="2527987"/>
    <lineage>
        <taxon>Bacteria</taxon>
        <taxon>Pseudomonadati</taxon>
        <taxon>Planctomycetota</taxon>
        <taxon>Planctomycetia</taxon>
        <taxon>Pirellulales</taxon>
        <taxon>Pirellulaceae</taxon>
        <taxon>Allorhodopirellula</taxon>
    </lineage>
</organism>
<gene>
    <name evidence="1" type="ORF">CA85_50420</name>
</gene>
<reference evidence="1 2" key="1">
    <citation type="submission" date="2019-02" db="EMBL/GenBank/DDBJ databases">
        <title>Deep-cultivation of Planctomycetes and their phenomic and genomic characterization uncovers novel biology.</title>
        <authorList>
            <person name="Wiegand S."/>
            <person name="Jogler M."/>
            <person name="Boedeker C."/>
            <person name="Pinto D."/>
            <person name="Vollmers J."/>
            <person name="Rivas-Marin E."/>
            <person name="Kohn T."/>
            <person name="Peeters S.H."/>
            <person name="Heuer A."/>
            <person name="Rast P."/>
            <person name="Oberbeckmann S."/>
            <person name="Bunk B."/>
            <person name="Jeske O."/>
            <person name="Meyerdierks A."/>
            <person name="Storesund J.E."/>
            <person name="Kallscheuer N."/>
            <person name="Luecker S."/>
            <person name="Lage O.M."/>
            <person name="Pohl T."/>
            <person name="Merkel B.J."/>
            <person name="Hornburger P."/>
            <person name="Mueller R.-W."/>
            <person name="Bruemmer F."/>
            <person name="Labrenz M."/>
            <person name="Spormann A.M."/>
            <person name="Op Den Camp H."/>
            <person name="Overmann J."/>
            <person name="Amann R."/>
            <person name="Jetten M.S.M."/>
            <person name="Mascher T."/>
            <person name="Medema M.H."/>
            <person name="Devos D.P."/>
            <person name="Kaster A.-K."/>
            <person name="Ovreas L."/>
            <person name="Rohde M."/>
            <person name="Galperin M.Y."/>
            <person name="Jogler C."/>
        </authorList>
    </citation>
    <scope>NUCLEOTIDE SEQUENCE [LARGE SCALE GENOMIC DNA]</scope>
    <source>
        <strain evidence="1 2">CA85</strain>
    </source>
</reference>